<dbReference type="Gene3D" id="1.10.260.40">
    <property type="entry name" value="lambda repressor-like DNA-binding domains"/>
    <property type="match status" value="1"/>
</dbReference>
<dbReference type="Proteomes" id="UP000272474">
    <property type="component" value="Unassembled WGS sequence"/>
</dbReference>
<evidence type="ECO:0000313" key="6">
    <source>
        <dbReference type="Proteomes" id="UP000272474"/>
    </source>
</evidence>
<keyword evidence="6" id="KW-1185">Reference proteome</keyword>
<dbReference type="SUPFAM" id="SSF53822">
    <property type="entry name" value="Periplasmic binding protein-like I"/>
    <property type="match status" value="1"/>
</dbReference>
<organism evidence="5 6">
    <name type="scientific">Streptomyces hoynatensis</name>
    <dbReference type="NCBI Taxonomy" id="1141874"/>
    <lineage>
        <taxon>Bacteria</taxon>
        <taxon>Bacillati</taxon>
        <taxon>Actinomycetota</taxon>
        <taxon>Actinomycetes</taxon>
        <taxon>Kitasatosporales</taxon>
        <taxon>Streptomycetaceae</taxon>
        <taxon>Streptomyces</taxon>
    </lineage>
</organism>
<dbReference type="Pfam" id="PF13377">
    <property type="entry name" value="Peripla_BP_3"/>
    <property type="match status" value="1"/>
</dbReference>
<dbReference type="Gene3D" id="3.40.50.2300">
    <property type="match status" value="2"/>
</dbReference>
<dbReference type="EMBL" id="RBAL01000012">
    <property type="protein sequence ID" value="RKN39703.1"/>
    <property type="molecule type" value="Genomic_DNA"/>
</dbReference>
<dbReference type="SUPFAM" id="SSF47413">
    <property type="entry name" value="lambda repressor-like DNA-binding domains"/>
    <property type="match status" value="1"/>
</dbReference>
<dbReference type="InterPro" id="IPR028082">
    <property type="entry name" value="Peripla_BP_I"/>
</dbReference>
<sequence length="345" mass="36560">MASAAGEDARRAGIREVAAVAGVSMSTVSNVLNRPETVAPATRHRVVAAMDRVGYVRNSAARQLRGAPSKVVGCLFLDSANAYYAALARGVEDRLGEAGCVLVQCSTDVRPEREVRCLRLLEEQNVRGLLVSPVSALLGHLVQLSRRGTPVVLLDRPRGGANLCAATVDNVAGGELAARHLVELGHRRLAFVRVGSTVRSIDDRVAGIKRALRAAGLDPRESLTEIPVAPAAPDTVAARSAEALLGLAPRPTGVICCNDATALAVLRGARARGLSVPEDFSLVGYDDVDFAAALSPALTTVRQPTYRLGHAAADLLLSEDHPDHEHRELVFRPQLVVRESTRATP</sequence>
<comment type="caution">
    <text evidence="5">The sequence shown here is derived from an EMBL/GenBank/DDBJ whole genome shotgun (WGS) entry which is preliminary data.</text>
</comment>
<keyword evidence="3" id="KW-0804">Transcription</keyword>
<evidence type="ECO:0000256" key="2">
    <source>
        <dbReference type="ARBA" id="ARBA00023125"/>
    </source>
</evidence>
<dbReference type="OrthoDB" id="37081at2"/>
<keyword evidence="2" id="KW-0238">DNA-binding</keyword>
<dbReference type="SMART" id="SM00354">
    <property type="entry name" value="HTH_LACI"/>
    <property type="match status" value="1"/>
</dbReference>
<dbReference type="Pfam" id="PF00356">
    <property type="entry name" value="LacI"/>
    <property type="match status" value="1"/>
</dbReference>
<dbReference type="InterPro" id="IPR010982">
    <property type="entry name" value="Lambda_DNA-bd_dom_sf"/>
</dbReference>
<keyword evidence="1" id="KW-0805">Transcription regulation</keyword>
<dbReference type="RefSeq" id="WP_120681675.1">
    <property type="nucleotide sequence ID" value="NZ_RBAL01000012.1"/>
</dbReference>
<evidence type="ECO:0000256" key="1">
    <source>
        <dbReference type="ARBA" id="ARBA00023015"/>
    </source>
</evidence>
<accession>A0A3A9YUG7</accession>
<protein>
    <submittedName>
        <fullName evidence="5">LacI family transcriptional regulator</fullName>
    </submittedName>
</protein>
<evidence type="ECO:0000256" key="3">
    <source>
        <dbReference type="ARBA" id="ARBA00023163"/>
    </source>
</evidence>
<dbReference type="CDD" id="cd01392">
    <property type="entry name" value="HTH_LacI"/>
    <property type="match status" value="1"/>
</dbReference>
<dbReference type="InterPro" id="IPR000843">
    <property type="entry name" value="HTH_LacI"/>
</dbReference>
<reference evidence="5 6" key="1">
    <citation type="journal article" date="2014" name="Int. J. Syst. Evol. Microbiol.">
        <title>Streptomyces hoynatensis sp. nov., isolated from deep marine sediment.</title>
        <authorList>
            <person name="Veyisoglu A."/>
            <person name="Sahin N."/>
        </authorList>
    </citation>
    <scope>NUCLEOTIDE SEQUENCE [LARGE SCALE GENOMIC DNA]</scope>
    <source>
        <strain evidence="5 6">KCTC 29097</strain>
    </source>
</reference>
<evidence type="ECO:0000313" key="5">
    <source>
        <dbReference type="EMBL" id="RKN39703.1"/>
    </source>
</evidence>
<feature type="domain" description="HTH lacI-type" evidence="4">
    <location>
        <begin position="12"/>
        <end position="66"/>
    </location>
</feature>
<dbReference type="PANTHER" id="PTHR30146">
    <property type="entry name" value="LACI-RELATED TRANSCRIPTIONAL REPRESSOR"/>
    <property type="match status" value="1"/>
</dbReference>
<dbReference type="InterPro" id="IPR046335">
    <property type="entry name" value="LacI/GalR-like_sensor"/>
</dbReference>
<evidence type="ECO:0000259" key="4">
    <source>
        <dbReference type="PROSITE" id="PS50932"/>
    </source>
</evidence>
<dbReference type="PROSITE" id="PS50932">
    <property type="entry name" value="HTH_LACI_2"/>
    <property type="match status" value="1"/>
</dbReference>
<proteinExistence type="predicted"/>
<name>A0A3A9YUG7_9ACTN</name>
<dbReference type="PANTHER" id="PTHR30146:SF109">
    <property type="entry name" value="HTH-TYPE TRANSCRIPTIONAL REGULATOR GALS"/>
    <property type="match status" value="1"/>
</dbReference>
<gene>
    <name evidence="5" type="ORF">D7294_19865</name>
</gene>
<dbReference type="GO" id="GO:0000976">
    <property type="term" value="F:transcription cis-regulatory region binding"/>
    <property type="evidence" value="ECO:0007669"/>
    <property type="project" value="TreeGrafter"/>
</dbReference>
<dbReference type="PROSITE" id="PS00356">
    <property type="entry name" value="HTH_LACI_1"/>
    <property type="match status" value="1"/>
</dbReference>
<dbReference type="GO" id="GO:0003700">
    <property type="term" value="F:DNA-binding transcription factor activity"/>
    <property type="evidence" value="ECO:0007669"/>
    <property type="project" value="TreeGrafter"/>
</dbReference>
<dbReference type="AlphaFoldDB" id="A0A3A9YUG7"/>